<dbReference type="GeneID" id="9046784"/>
<name>C5KVQ8_PERM5</name>
<evidence type="ECO:0000313" key="2">
    <source>
        <dbReference type="Proteomes" id="UP000007800"/>
    </source>
</evidence>
<dbReference type="RefSeq" id="XP_002779648.1">
    <property type="nucleotide sequence ID" value="XM_002779602.1"/>
</dbReference>
<dbReference type="Proteomes" id="UP000007800">
    <property type="component" value="Unassembled WGS sequence"/>
</dbReference>
<accession>C5KVQ8</accession>
<organism evidence="2">
    <name type="scientific">Perkinsus marinus (strain ATCC 50983 / TXsc)</name>
    <dbReference type="NCBI Taxonomy" id="423536"/>
    <lineage>
        <taxon>Eukaryota</taxon>
        <taxon>Sar</taxon>
        <taxon>Alveolata</taxon>
        <taxon>Perkinsozoa</taxon>
        <taxon>Perkinsea</taxon>
        <taxon>Perkinsida</taxon>
        <taxon>Perkinsidae</taxon>
        <taxon>Perkinsus</taxon>
    </lineage>
</organism>
<keyword evidence="2" id="KW-1185">Reference proteome</keyword>
<dbReference type="AlphaFoldDB" id="C5KVQ8"/>
<dbReference type="EMBL" id="GG676694">
    <property type="protein sequence ID" value="EER11443.1"/>
    <property type="molecule type" value="Genomic_DNA"/>
</dbReference>
<dbReference type="InParanoid" id="C5KVQ8"/>
<dbReference type="OMA" id="YAVNSHE"/>
<sequence>MIEYELNTLAKDHKLYQLDNSSSIINNIPNPDTIYHGVINHNPYIHINLQLNELKPRLDIQGEETEKTMELLVFPIGGKAAAAAAALFVQIRIISDDGDDVTVRHLIMEPDDDDRDIHNIGREKKGEVGYGVDNLGEWDNKYVVAHY</sequence>
<protein>
    <submittedName>
        <fullName evidence="1">Uncharacterized protein</fullName>
    </submittedName>
</protein>
<reference evidence="1 2" key="1">
    <citation type="submission" date="2008-07" db="EMBL/GenBank/DDBJ databases">
        <authorList>
            <person name="El-Sayed N."/>
            <person name="Caler E."/>
            <person name="Inman J."/>
            <person name="Amedeo P."/>
            <person name="Hass B."/>
            <person name="Wortman J."/>
        </authorList>
    </citation>
    <scope>NUCLEOTIDE SEQUENCE [LARGE SCALE GENOMIC DNA]</scope>
    <source>
        <strain evidence="2">ATCC 50983 / TXsc</strain>
    </source>
</reference>
<proteinExistence type="predicted"/>
<evidence type="ECO:0000313" key="1">
    <source>
        <dbReference type="EMBL" id="EER11443.1"/>
    </source>
</evidence>
<gene>
    <name evidence="1" type="ORF">Pmar_PMAR011109</name>
</gene>